<dbReference type="Proteomes" id="UP000192678">
    <property type="component" value="Unassembled WGS sequence"/>
</dbReference>
<gene>
    <name evidence="2" type="ORF">SAMN04488101_108101</name>
</gene>
<feature type="transmembrane region" description="Helical" evidence="1">
    <location>
        <begin position="6"/>
        <end position="24"/>
    </location>
</feature>
<evidence type="ECO:0000313" key="2">
    <source>
        <dbReference type="EMBL" id="SMD00875.1"/>
    </source>
</evidence>
<proteinExistence type="predicted"/>
<dbReference type="OrthoDB" id="1495710at2"/>
<accession>A0A1W2DTK6</accession>
<evidence type="ECO:0000256" key="1">
    <source>
        <dbReference type="SAM" id="Phobius"/>
    </source>
</evidence>
<evidence type="ECO:0000313" key="3">
    <source>
        <dbReference type="Proteomes" id="UP000192678"/>
    </source>
</evidence>
<keyword evidence="1" id="KW-0812">Transmembrane</keyword>
<keyword evidence="1" id="KW-1133">Transmembrane helix</keyword>
<evidence type="ECO:0008006" key="4">
    <source>
        <dbReference type="Google" id="ProtNLM"/>
    </source>
</evidence>
<feature type="transmembrane region" description="Helical" evidence="1">
    <location>
        <begin position="31"/>
        <end position="54"/>
    </location>
</feature>
<keyword evidence="1" id="KW-0472">Membrane</keyword>
<dbReference type="STRING" id="475255.SAMN04488101_108101"/>
<reference evidence="2 3" key="1">
    <citation type="submission" date="2017-04" db="EMBL/GenBank/DDBJ databases">
        <authorList>
            <person name="Afonso C.L."/>
            <person name="Miller P.J."/>
            <person name="Scott M.A."/>
            <person name="Spackman E."/>
            <person name="Goraichik I."/>
            <person name="Dimitrov K.M."/>
            <person name="Suarez D.L."/>
            <person name="Swayne D.E."/>
        </authorList>
    </citation>
    <scope>NUCLEOTIDE SEQUENCE [LARGE SCALE GENOMIC DNA]</scope>
    <source>
        <strain evidence="2 3">DSM 19625</strain>
    </source>
</reference>
<dbReference type="EMBL" id="FWYB01000008">
    <property type="protein sequence ID" value="SMD00875.1"/>
    <property type="molecule type" value="Genomic_DNA"/>
</dbReference>
<name>A0A1W2DTK6_9SPHI</name>
<sequence>MNKDTILKTIFGISFICTVIGIAFKIMHMATFLPILALGVGLSAVYTIMVLMEILPSKRLNTSEKLMWLTGFLFFNAITGLLYFTGGRNRVIAGYRKRVI</sequence>
<dbReference type="AlphaFoldDB" id="A0A1W2DTK6"/>
<organism evidence="2 3">
    <name type="scientific">Pedobacter nyackensis</name>
    <dbReference type="NCBI Taxonomy" id="475255"/>
    <lineage>
        <taxon>Bacteria</taxon>
        <taxon>Pseudomonadati</taxon>
        <taxon>Bacteroidota</taxon>
        <taxon>Sphingobacteriia</taxon>
        <taxon>Sphingobacteriales</taxon>
        <taxon>Sphingobacteriaceae</taxon>
        <taxon>Pedobacter</taxon>
    </lineage>
</organism>
<keyword evidence="3" id="KW-1185">Reference proteome</keyword>
<protein>
    <recommendedName>
        <fullName evidence="4">Phospholipase_D-nuclease N-terminal</fullName>
    </recommendedName>
</protein>
<feature type="transmembrane region" description="Helical" evidence="1">
    <location>
        <begin position="66"/>
        <end position="86"/>
    </location>
</feature>
<dbReference type="RefSeq" id="WP_084290200.1">
    <property type="nucleotide sequence ID" value="NZ_FWYB01000008.1"/>
</dbReference>